<evidence type="ECO:0000313" key="1">
    <source>
        <dbReference type="EMBL" id="CAJ0591472.1"/>
    </source>
</evidence>
<comment type="caution">
    <text evidence="1">The sequence shown here is derived from an EMBL/GenBank/DDBJ whole genome shotgun (WGS) entry which is preliminary data.</text>
</comment>
<dbReference type="EMBL" id="CATQJL010000001">
    <property type="protein sequence ID" value="CAJ0591472.1"/>
    <property type="molecule type" value="Genomic_DNA"/>
</dbReference>
<dbReference type="Proteomes" id="UP001176961">
    <property type="component" value="Unassembled WGS sequence"/>
</dbReference>
<dbReference type="AlphaFoldDB" id="A0AA36GEJ6"/>
<proteinExistence type="predicted"/>
<keyword evidence="2" id="KW-1185">Reference proteome</keyword>
<accession>A0AA36GEJ6</accession>
<dbReference type="GO" id="GO:0008289">
    <property type="term" value="F:lipid binding"/>
    <property type="evidence" value="ECO:0007669"/>
    <property type="project" value="InterPro"/>
</dbReference>
<reference evidence="1" key="1">
    <citation type="submission" date="2023-07" db="EMBL/GenBank/DDBJ databases">
        <authorList>
            <consortium name="CYATHOMIX"/>
        </authorList>
    </citation>
    <scope>NUCLEOTIDE SEQUENCE</scope>
    <source>
        <strain evidence="1">N/A</strain>
    </source>
</reference>
<dbReference type="SUPFAM" id="SSF55394">
    <property type="entry name" value="Bactericidal permeability-increasing protein, BPI"/>
    <property type="match status" value="1"/>
</dbReference>
<protein>
    <submittedName>
        <fullName evidence="1">Uncharacterized protein</fullName>
    </submittedName>
</protein>
<gene>
    <name evidence="1" type="ORF">CYNAS_LOCUS3455</name>
</gene>
<evidence type="ECO:0000313" key="2">
    <source>
        <dbReference type="Proteomes" id="UP001176961"/>
    </source>
</evidence>
<sequence length="282" mass="32238">MFDFSETIGASTSPGTLSRNIRGLPDITGPLVLTISSRIWNAFNTSEVFLNDTMNSTLSTNISGAVGTVKYKLWNASLESLSFSTKNVSFRKFRHGGLRIRIRGLKFTASADLELEVDFWLARLKFSGKVWVMSENIRVDIAFIWNNFTIASKIRMGSNIRLFFTGSLQYFNLVEPMLRNIIRKNIEEQIRKAVENEVNPYLQELKKMVRNAGLSFLFKLPIKWALHNGTLQIVLNSKRRKQDIVELSRQEFIVLERYFSNRYGPLRPSQPVTFVGKDLAAA</sequence>
<organism evidence="1 2">
    <name type="scientific">Cylicocyclus nassatus</name>
    <name type="common">Nematode worm</name>
    <dbReference type="NCBI Taxonomy" id="53992"/>
    <lineage>
        <taxon>Eukaryota</taxon>
        <taxon>Metazoa</taxon>
        <taxon>Ecdysozoa</taxon>
        <taxon>Nematoda</taxon>
        <taxon>Chromadorea</taxon>
        <taxon>Rhabditida</taxon>
        <taxon>Rhabditina</taxon>
        <taxon>Rhabditomorpha</taxon>
        <taxon>Strongyloidea</taxon>
        <taxon>Strongylidae</taxon>
        <taxon>Cylicocyclus</taxon>
    </lineage>
</organism>
<name>A0AA36GEJ6_CYLNA</name>
<dbReference type="Gene3D" id="3.15.10.10">
    <property type="entry name" value="Bactericidal permeability-increasing protein, domain 1"/>
    <property type="match status" value="1"/>
</dbReference>
<dbReference type="InterPro" id="IPR017943">
    <property type="entry name" value="Bactericidal_perm-incr_a/b_dom"/>
</dbReference>